<sequence length="160" mass="17993">VQRYFLDNQPLYALLLFMPHGVRILATWLLGARAIIPLLLGSWLCWLIFGHSSDSFPLWPSMVSAVVPYISFKMMQLAGLPSFATTDNLTLNWKMLVLAGIIAALLNTAASHVLLSSEFSSSESQSFILTFIIGDMLGMVLFMIITMMTFRWYRSTQLHA</sequence>
<feature type="transmembrane region" description="Helical" evidence="1">
    <location>
        <begin position="25"/>
        <end position="49"/>
    </location>
</feature>
<evidence type="ECO:0008006" key="3">
    <source>
        <dbReference type="Google" id="ProtNLM"/>
    </source>
</evidence>
<dbReference type="AlphaFoldDB" id="A0A382F1F8"/>
<keyword evidence="1" id="KW-0472">Membrane</keyword>
<accession>A0A382F1F8</accession>
<evidence type="ECO:0000256" key="1">
    <source>
        <dbReference type="SAM" id="Phobius"/>
    </source>
</evidence>
<feature type="non-terminal residue" evidence="2">
    <location>
        <position position="1"/>
    </location>
</feature>
<dbReference type="EMBL" id="UINC01047495">
    <property type="protein sequence ID" value="SVB56836.1"/>
    <property type="molecule type" value="Genomic_DNA"/>
</dbReference>
<gene>
    <name evidence="2" type="ORF">METZ01_LOCUS209690</name>
</gene>
<protein>
    <recommendedName>
        <fullName evidence="3">MASE1 domain-containing protein</fullName>
    </recommendedName>
</protein>
<keyword evidence="1" id="KW-0812">Transmembrane</keyword>
<name>A0A382F1F8_9ZZZZ</name>
<organism evidence="2">
    <name type="scientific">marine metagenome</name>
    <dbReference type="NCBI Taxonomy" id="408172"/>
    <lineage>
        <taxon>unclassified sequences</taxon>
        <taxon>metagenomes</taxon>
        <taxon>ecological metagenomes</taxon>
    </lineage>
</organism>
<reference evidence="2" key="1">
    <citation type="submission" date="2018-05" db="EMBL/GenBank/DDBJ databases">
        <authorList>
            <person name="Lanie J.A."/>
            <person name="Ng W.-L."/>
            <person name="Kazmierczak K.M."/>
            <person name="Andrzejewski T.M."/>
            <person name="Davidsen T.M."/>
            <person name="Wayne K.J."/>
            <person name="Tettelin H."/>
            <person name="Glass J.I."/>
            <person name="Rusch D."/>
            <person name="Podicherti R."/>
            <person name="Tsui H.-C.T."/>
            <person name="Winkler M.E."/>
        </authorList>
    </citation>
    <scope>NUCLEOTIDE SEQUENCE</scope>
</reference>
<feature type="transmembrane region" description="Helical" evidence="1">
    <location>
        <begin position="95"/>
        <end position="115"/>
    </location>
</feature>
<feature type="transmembrane region" description="Helical" evidence="1">
    <location>
        <begin position="127"/>
        <end position="153"/>
    </location>
</feature>
<keyword evidence="1" id="KW-1133">Transmembrane helix</keyword>
<proteinExistence type="predicted"/>
<evidence type="ECO:0000313" key="2">
    <source>
        <dbReference type="EMBL" id="SVB56836.1"/>
    </source>
</evidence>